<dbReference type="EMBL" id="CP080647">
    <property type="protein sequence ID" value="QYX75706.1"/>
    <property type="molecule type" value="Genomic_DNA"/>
</dbReference>
<reference evidence="9 10" key="1">
    <citation type="submission" date="2021-08" db="EMBL/GenBank/DDBJ databases">
        <authorList>
            <person name="Ping M."/>
        </authorList>
    </citation>
    <scope>NUCLEOTIDE SEQUENCE [LARGE SCALE GENOMIC DNA]</scope>
    <source>
        <strain evidence="9 10">MG28</strain>
    </source>
</reference>
<evidence type="ECO:0000313" key="9">
    <source>
        <dbReference type="EMBL" id="QYX75706.1"/>
    </source>
</evidence>
<name>A0ABX8XID1_9ACTN</name>
<keyword evidence="4 7" id="KW-0812">Transmembrane</keyword>
<accession>A0ABX8XID1</accession>
<feature type="transmembrane region" description="Helical" evidence="7">
    <location>
        <begin position="67"/>
        <end position="84"/>
    </location>
</feature>
<feature type="transmembrane region" description="Helical" evidence="7">
    <location>
        <begin position="188"/>
        <end position="207"/>
    </location>
</feature>
<evidence type="ECO:0000256" key="7">
    <source>
        <dbReference type="SAM" id="Phobius"/>
    </source>
</evidence>
<feature type="transmembrane region" description="Helical" evidence="7">
    <location>
        <begin position="158"/>
        <end position="179"/>
    </location>
</feature>
<feature type="transmembrane region" description="Helical" evidence="7">
    <location>
        <begin position="281"/>
        <end position="299"/>
    </location>
</feature>
<evidence type="ECO:0000259" key="8">
    <source>
        <dbReference type="PROSITE" id="PS50850"/>
    </source>
</evidence>
<dbReference type="InterPro" id="IPR005829">
    <property type="entry name" value="Sugar_transporter_CS"/>
</dbReference>
<sequence>MQGLAVGGEWAGAALLTAEYAPSGKRGLYSMFPQLGPGVALAMSSTTFLITALAMSPESFAAWGWRIPFLLSFVLVAVGLYIRLNIEETPAFKQSTARREQVKLPFVEALRDQWRQVLLTGGMLTMTFGVFYTSSVYLTSHAGQAPGVGVLGLSRPTVLVGGIIAGLVFCVAVITSALYSDRIGRRRVLLVGTVASMIVGPSAFLIMQPGSMLSFFVGISLLMVVLGIPYGPAAAYLPELFHTRYRYTGAGMGYNLGGILGGALPLIVAPPLAAEFGGIGVGFYLTALGLISTLCVLAMKDTKDVVIDGGPPAVPGTAAAATS</sequence>
<organism evidence="9 10">
    <name type="scientific">Streptomyces akebiae</name>
    <dbReference type="NCBI Taxonomy" id="2865673"/>
    <lineage>
        <taxon>Bacteria</taxon>
        <taxon>Bacillati</taxon>
        <taxon>Actinomycetota</taxon>
        <taxon>Actinomycetes</taxon>
        <taxon>Kitasatosporales</taxon>
        <taxon>Streptomycetaceae</taxon>
        <taxon>Streptomyces</taxon>
    </lineage>
</organism>
<dbReference type="PROSITE" id="PS00216">
    <property type="entry name" value="SUGAR_TRANSPORT_1"/>
    <property type="match status" value="1"/>
</dbReference>
<keyword evidence="5 7" id="KW-1133">Transmembrane helix</keyword>
<proteinExistence type="predicted"/>
<feature type="transmembrane region" description="Helical" evidence="7">
    <location>
        <begin position="35"/>
        <end position="55"/>
    </location>
</feature>
<keyword evidence="2" id="KW-0813">Transport</keyword>
<dbReference type="PANTHER" id="PTHR43045:SF2">
    <property type="entry name" value="INNER MEMBRANE METABOLITE TRANSPORT PROTEIN YHJE"/>
    <property type="match status" value="1"/>
</dbReference>
<dbReference type="PANTHER" id="PTHR43045">
    <property type="entry name" value="SHIKIMATE TRANSPORTER"/>
    <property type="match status" value="1"/>
</dbReference>
<keyword evidence="6 7" id="KW-0472">Membrane</keyword>
<dbReference type="InterPro" id="IPR020846">
    <property type="entry name" value="MFS_dom"/>
</dbReference>
<dbReference type="PROSITE" id="PS50850">
    <property type="entry name" value="MFS"/>
    <property type="match status" value="1"/>
</dbReference>
<feature type="transmembrane region" description="Helical" evidence="7">
    <location>
        <begin position="117"/>
        <end position="138"/>
    </location>
</feature>
<dbReference type="Proteomes" id="UP000827138">
    <property type="component" value="Chromosome"/>
</dbReference>
<feature type="domain" description="Major facilitator superfamily (MFS) profile" evidence="8">
    <location>
        <begin position="1"/>
        <end position="304"/>
    </location>
</feature>
<dbReference type="Pfam" id="PF07690">
    <property type="entry name" value="MFS_1"/>
    <property type="match status" value="1"/>
</dbReference>
<evidence type="ECO:0000256" key="6">
    <source>
        <dbReference type="ARBA" id="ARBA00023136"/>
    </source>
</evidence>
<evidence type="ECO:0000256" key="5">
    <source>
        <dbReference type="ARBA" id="ARBA00022989"/>
    </source>
</evidence>
<evidence type="ECO:0000256" key="2">
    <source>
        <dbReference type="ARBA" id="ARBA00022448"/>
    </source>
</evidence>
<dbReference type="Gene3D" id="1.20.1250.20">
    <property type="entry name" value="MFS general substrate transporter like domains"/>
    <property type="match status" value="2"/>
</dbReference>
<feature type="transmembrane region" description="Helical" evidence="7">
    <location>
        <begin position="213"/>
        <end position="237"/>
    </location>
</feature>
<keyword evidence="10" id="KW-1185">Reference proteome</keyword>
<evidence type="ECO:0000256" key="4">
    <source>
        <dbReference type="ARBA" id="ARBA00022692"/>
    </source>
</evidence>
<comment type="subcellular location">
    <subcellularLocation>
        <location evidence="1">Cell membrane</location>
        <topology evidence="1">Multi-pass membrane protein</topology>
    </subcellularLocation>
</comment>
<protein>
    <submittedName>
        <fullName evidence="9">MFS transporter</fullName>
    </submittedName>
</protein>
<evidence type="ECO:0000256" key="1">
    <source>
        <dbReference type="ARBA" id="ARBA00004651"/>
    </source>
</evidence>
<feature type="transmembrane region" description="Helical" evidence="7">
    <location>
        <begin position="249"/>
        <end position="269"/>
    </location>
</feature>
<evidence type="ECO:0000313" key="10">
    <source>
        <dbReference type="Proteomes" id="UP000827138"/>
    </source>
</evidence>
<dbReference type="InterPro" id="IPR011701">
    <property type="entry name" value="MFS"/>
</dbReference>
<dbReference type="SUPFAM" id="SSF103473">
    <property type="entry name" value="MFS general substrate transporter"/>
    <property type="match status" value="1"/>
</dbReference>
<gene>
    <name evidence="9" type="ORF">K1J60_03510</name>
</gene>
<evidence type="ECO:0000256" key="3">
    <source>
        <dbReference type="ARBA" id="ARBA00022475"/>
    </source>
</evidence>
<keyword evidence="3" id="KW-1003">Cell membrane</keyword>
<dbReference type="PROSITE" id="PS00217">
    <property type="entry name" value="SUGAR_TRANSPORT_2"/>
    <property type="match status" value="1"/>
</dbReference>
<dbReference type="InterPro" id="IPR036259">
    <property type="entry name" value="MFS_trans_sf"/>
</dbReference>